<dbReference type="OrthoDB" id="9782422at2"/>
<dbReference type="SMART" id="SM00797">
    <property type="entry name" value="AHS2"/>
    <property type="match status" value="1"/>
</dbReference>
<dbReference type="InterPro" id="IPR052708">
    <property type="entry name" value="PxpC"/>
</dbReference>
<evidence type="ECO:0000256" key="3">
    <source>
        <dbReference type="ARBA" id="ARBA00022840"/>
    </source>
</evidence>
<keyword evidence="1" id="KW-0547">Nucleotide-binding</keyword>
<accession>A0A517NRS0</accession>
<evidence type="ECO:0000313" key="6">
    <source>
        <dbReference type="Proteomes" id="UP000319817"/>
    </source>
</evidence>
<dbReference type="Pfam" id="PF02626">
    <property type="entry name" value="CT_A_B"/>
    <property type="match status" value="1"/>
</dbReference>
<keyword evidence="3" id="KW-0067">ATP-binding</keyword>
<name>A0A517NRS0_9BACT</name>
<evidence type="ECO:0000256" key="1">
    <source>
        <dbReference type="ARBA" id="ARBA00022741"/>
    </source>
</evidence>
<sequence length="288" mass="31089">MIRVHRGMYRFVQAADYSRLHAGYAPSGPQDRFSCQMTNQLLGNDPLAGAIEFTLAPAALTIQQDCHLVVGGAPCECRIDGAEQPEWTVVQANAGSEMTIRLGPTGCRVYVGMAGGVEANLDASVDAAGVFRGNPLAAKIGRTLRVGKQSWAPEFGVVRVLPGPEFESSLADDIADRHWEIAEQSNSVGLRLAGKKLPLPSYDILSAPVQDGTIQATQSGLLALLRDRGTLGGYPRVATVIDCDVDRLAQFRPGQQLRFQWVDQNEAIEAIRLQQLALSDLQSDVGRH</sequence>
<dbReference type="GO" id="GO:0016787">
    <property type="term" value="F:hydrolase activity"/>
    <property type="evidence" value="ECO:0007669"/>
    <property type="project" value="UniProtKB-KW"/>
</dbReference>
<evidence type="ECO:0000259" key="4">
    <source>
        <dbReference type="SMART" id="SM00797"/>
    </source>
</evidence>
<evidence type="ECO:0000313" key="5">
    <source>
        <dbReference type="EMBL" id="QDT09844.1"/>
    </source>
</evidence>
<feature type="domain" description="Carboxyltransferase" evidence="4">
    <location>
        <begin position="21"/>
        <end position="277"/>
    </location>
</feature>
<dbReference type="Gene3D" id="2.40.100.10">
    <property type="entry name" value="Cyclophilin-like"/>
    <property type="match status" value="1"/>
</dbReference>
<keyword evidence="2" id="KW-0378">Hydrolase</keyword>
<dbReference type="PANTHER" id="PTHR43309">
    <property type="entry name" value="5-OXOPROLINASE SUBUNIT C"/>
    <property type="match status" value="1"/>
</dbReference>
<dbReference type="Proteomes" id="UP000319817">
    <property type="component" value="Chromosome"/>
</dbReference>
<evidence type="ECO:0000256" key="2">
    <source>
        <dbReference type="ARBA" id="ARBA00022801"/>
    </source>
</evidence>
<dbReference type="InterPro" id="IPR003778">
    <property type="entry name" value="CT_A_B"/>
</dbReference>
<dbReference type="GO" id="GO:0005524">
    <property type="term" value="F:ATP binding"/>
    <property type="evidence" value="ECO:0007669"/>
    <property type="project" value="UniProtKB-KW"/>
</dbReference>
<dbReference type="InterPro" id="IPR029000">
    <property type="entry name" value="Cyclophilin-like_dom_sf"/>
</dbReference>
<dbReference type="AlphaFoldDB" id="A0A517NRS0"/>
<organism evidence="5 6">
    <name type="scientific">Stieleria marina</name>
    <dbReference type="NCBI Taxonomy" id="1930275"/>
    <lineage>
        <taxon>Bacteria</taxon>
        <taxon>Pseudomonadati</taxon>
        <taxon>Planctomycetota</taxon>
        <taxon>Planctomycetia</taxon>
        <taxon>Pirellulales</taxon>
        <taxon>Pirellulaceae</taxon>
        <taxon>Stieleria</taxon>
    </lineage>
</organism>
<dbReference type="PANTHER" id="PTHR43309:SF3">
    <property type="entry name" value="5-OXOPROLINASE SUBUNIT C"/>
    <property type="match status" value="1"/>
</dbReference>
<dbReference type="RefSeq" id="WP_145417419.1">
    <property type="nucleotide sequence ID" value="NZ_CP036526.1"/>
</dbReference>
<dbReference type="SUPFAM" id="SSF50891">
    <property type="entry name" value="Cyclophilin-like"/>
    <property type="match status" value="1"/>
</dbReference>
<reference evidence="5 6" key="1">
    <citation type="submission" date="2019-02" db="EMBL/GenBank/DDBJ databases">
        <title>Deep-cultivation of Planctomycetes and their phenomic and genomic characterization uncovers novel biology.</title>
        <authorList>
            <person name="Wiegand S."/>
            <person name="Jogler M."/>
            <person name="Boedeker C."/>
            <person name="Pinto D."/>
            <person name="Vollmers J."/>
            <person name="Rivas-Marin E."/>
            <person name="Kohn T."/>
            <person name="Peeters S.H."/>
            <person name="Heuer A."/>
            <person name="Rast P."/>
            <person name="Oberbeckmann S."/>
            <person name="Bunk B."/>
            <person name="Jeske O."/>
            <person name="Meyerdierks A."/>
            <person name="Storesund J.E."/>
            <person name="Kallscheuer N."/>
            <person name="Luecker S."/>
            <person name="Lage O.M."/>
            <person name="Pohl T."/>
            <person name="Merkel B.J."/>
            <person name="Hornburger P."/>
            <person name="Mueller R.-W."/>
            <person name="Bruemmer F."/>
            <person name="Labrenz M."/>
            <person name="Spormann A.M."/>
            <person name="Op den Camp H."/>
            <person name="Overmann J."/>
            <person name="Amann R."/>
            <person name="Jetten M.S.M."/>
            <person name="Mascher T."/>
            <person name="Medema M.H."/>
            <person name="Devos D.P."/>
            <person name="Kaster A.-K."/>
            <person name="Ovreas L."/>
            <person name="Rohde M."/>
            <person name="Galperin M.Y."/>
            <person name="Jogler C."/>
        </authorList>
    </citation>
    <scope>NUCLEOTIDE SEQUENCE [LARGE SCALE GENOMIC DNA]</scope>
    <source>
        <strain evidence="5 6">K23_9</strain>
    </source>
</reference>
<gene>
    <name evidence="5" type="primary">kipA</name>
    <name evidence="5" type="ORF">K239x_17950</name>
</gene>
<dbReference type="EMBL" id="CP036526">
    <property type="protein sequence ID" value="QDT09844.1"/>
    <property type="molecule type" value="Genomic_DNA"/>
</dbReference>
<keyword evidence="6" id="KW-1185">Reference proteome</keyword>
<proteinExistence type="predicted"/>
<protein>
    <submittedName>
        <fullName evidence="5">KipI antagonist</fullName>
    </submittedName>
</protein>